<evidence type="ECO:0000256" key="1">
    <source>
        <dbReference type="ARBA" id="ARBA00004141"/>
    </source>
</evidence>
<comment type="subcellular location">
    <subcellularLocation>
        <location evidence="1">Membrane</location>
        <topology evidence="1">Multi-pass membrane protein</topology>
    </subcellularLocation>
</comment>
<protein>
    <recommendedName>
        <fullName evidence="8">Major facilitator superfamily (MFS) profile domain-containing protein</fullName>
    </recommendedName>
</protein>
<keyword evidence="4 5" id="KW-0472">Membrane</keyword>
<gene>
    <name evidence="6" type="ORF">RFI_02956</name>
</gene>
<keyword evidence="7" id="KW-1185">Reference proteome</keyword>
<dbReference type="SUPFAM" id="SSF103473">
    <property type="entry name" value="MFS general substrate transporter"/>
    <property type="match status" value="1"/>
</dbReference>
<dbReference type="InterPro" id="IPR036259">
    <property type="entry name" value="MFS_trans_sf"/>
</dbReference>
<name>X6P6I1_RETFI</name>
<dbReference type="InterPro" id="IPR049680">
    <property type="entry name" value="FLVCR1-2_SLC49-like"/>
</dbReference>
<evidence type="ECO:0000256" key="5">
    <source>
        <dbReference type="SAM" id="Phobius"/>
    </source>
</evidence>
<keyword evidence="3 5" id="KW-1133">Transmembrane helix</keyword>
<dbReference type="PANTHER" id="PTHR10924:SF6">
    <property type="entry name" value="SOLUTE CARRIER FAMILY 49 MEMBER A3"/>
    <property type="match status" value="1"/>
</dbReference>
<dbReference type="GO" id="GO:0016020">
    <property type="term" value="C:membrane"/>
    <property type="evidence" value="ECO:0007669"/>
    <property type="project" value="UniProtKB-SubCell"/>
</dbReference>
<evidence type="ECO:0000256" key="3">
    <source>
        <dbReference type="ARBA" id="ARBA00022989"/>
    </source>
</evidence>
<dbReference type="AlphaFoldDB" id="X6P6I1"/>
<dbReference type="Gene3D" id="1.20.1250.20">
    <property type="entry name" value="MFS general substrate transporter like domains"/>
    <property type="match status" value="1"/>
</dbReference>
<evidence type="ECO:0000313" key="6">
    <source>
        <dbReference type="EMBL" id="ETO34140.1"/>
    </source>
</evidence>
<feature type="transmembrane region" description="Helical" evidence="5">
    <location>
        <begin position="40"/>
        <end position="67"/>
    </location>
</feature>
<dbReference type="EMBL" id="ASPP01002840">
    <property type="protein sequence ID" value="ETO34140.1"/>
    <property type="molecule type" value="Genomic_DNA"/>
</dbReference>
<keyword evidence="2 5" id="KW-0812">Transmembrane</keyword>
<sequence length="179" mass="19900">MGFSQFTVALIGMTLVGSIIVGCLLFGFVMDRMKQFTKAVLISAVFASGVLFLDFVSFLIALFALMIGSFLNAGTYGLGYEVCVDLFYPFRETTAVIVYTFFFNFFSAVFILLNGWINYQIMNWAIPIIQVVCSIALIAYTPNMTRYRIDYDIPDPSLPADLSFLGNFAGDDSVSHVTK</sequence>
<evidence type="ECO:0008006" key="8">
    <source>
        <dbReference type="Google" id="ProtNLM"/>
    </source>
</evidence>
<feature type="transmembrane region" description="Helical" evidence="5">
    <location>
        <begin position="124"/>
        <end position="141"/>
    </location>
</feature>
<evidence type="ECO:0000256" key="4">
    <source>
        <dbReference type="ARBA" id="ARBA00023136"/>
    </source>
</evidence>
<organism evidence="6 7">
    <name type="scientific">Reticulomyxa filosa</name>
    <dbReference type="NCBI Taxonomy" id="46433"/>
    <lineage>
        <taxon>Eukaryota</taxon>
        <taxon>Sar</taxon>
        <taxon>Rhizaria</taxon>
        <taxon>Retaria</taxon>
        <taxon>Foraminifera</taxon>
        <taxon>Monothalamids</taxon>
        <taxon>Reticulomyxidae</taxon>
        <taxon>Reticulomyxa</taxon>
    </lineage>
</organism>
<evidence type="ECO:0000256" key="2">
    <source>
        <dbReference type="ARBA" id="ARBA00022692"/>
    </source>
</evidence>
<dbReference type="PANTHER" id="PTHR10924">
    <property type="entry name" value="MAJOR FACILITATOR SUPERFAMILY PROTEIN-RELATED"/>
    <property type="match status" value="1"/>
</dbReference>
<accession>X6P6I1</accession>
<proteinExistence type="predicted"/>
<dbReference type="Proteomes" id="UP000023152">
    <property type="component" value="Unassembled WGS sequence"/>
</dbReference>
<comment type="caution">
    <text evidence="6">The sequence shown here is derived from an EMBL/GenBank/DDBJ whole genome shotgun (WGS) entry which is preliminary data.</text>
</comment>
<feature type="transmembrane region" description="Helical" evidence="5">
    <location>
        <begin position="96"/>
        <end position="117"/>
    </location>
</feature>
<feature type="transmembrane region" description="Helical" evidence="5">
    <location>
        <begin position="6"/>
        <end position="28"/>
    </location>
</feature>
<evidence type="ECO:0000313" key="7">
    <source>
        <dbReference type="Proteomes" id="UP000023152"/>
    </source>
</evidence>
<reference evidence="6 7" key="1">
    <citation type="journal article" date="2013" name="Curr. Biol.">
        <title>The Genome of the Foraminiferan Reticulomyxa filosa.</title>
        <authorList>
            <person name="Glockner G."/>
            <person name="Hulsmann N."/>
            <person name="Schleicher M."/>
            <person name="Noegel A.A."/>
            <person name="Eichinger L."/>
            <person name="Gallinger C."/>
            <person name="Pawlowski J."/>
            <person name="Sierra R."/>
            <person name="Euteneuer U."/>
            <person name="Pillet L."/>
            <person name="Moustafa A."/>
            <person name="Platzer M."/>
            <person name="Groth M."/>
            <person name="Szafranski K."/>
            <person name="Schliwa M."/>
        </authorList>
    </citation>
    <scope>NUCLEOTIDE SEQUENCE [LARGE SCALE GENOMIC DNA]</scope>
</reference>